<name>A0A2W2EYX1_9ACTN</name>
<keyword evidence="2" id="KW-1185">Reference proteome</keyword>
<reference evidence="1 2" key="1">
    <citation type="submission" date="2018-01" db="EMBL/GenBank/DDBJ databases">
        <title>Draft genome sequence of Jishengella sp. NA12.</title>
        <authorList>
            <person name="Sahin N."/>
            <person name="Ay H."/>
            <person name="Saygin H."/>
        </authorList>
    </citation>
    <scope>NUCLEOTIDE SEQUENCE [LARGE SCALE GENOMIC DNA]</scope>
    <source>
        <strain evidence="1 2">NA12</strain>
    </source>
</reference>
<comment type="caution">
    <text evidence="1">The sequence shown here is derived from an EMBL/GenBank/DDBJ whole genome shotgun (WGS) entry which is preliminary data.</text>
</comment>
<organism evidence="1 2">
    <name type="scientific">Micromonospora craterilacus</name>
    <dbReference type="NCBI Taxonomy" id="1655439"/>
    <lineage>
        <taxon>Bacteria</taxon>
        <taxon>Bacillati</taxon>
        <taxon>Actinomycetota</taxon>
        <taxon>Actinomycetes</taxon>
        <taxon>Micromonosporales</taxon>
        <taxon>Micromonosporaceae</taxon>
        <taxon>Micromonospora</taxon>
    </lineage>
</organism>
<dbReference type="AlphaFoldDB" id="A0A2W2EYX1"/>
<evidence type="ECO:0000313" key="1">
    <source>
        <dbReference type="EMBL" id="PZG21455.1"/>
    </source>
</evidence>
<dbReference type="Proteomes" id="UP000248924">
    <property type="component" value="Unassembled WGS sequence"/>
</dbReference>
<evidence type="ECO:0000313" key="2">
    <source>
        <dbReference type="Proteomes" id="UP000248924"/>
    </source>
</evidence>
<evidence type="ECO:0008006" key="3">
    <source>
        <dbReference type="Google" id="ProtNLM"/>
    </source>
</evidence>
<accession>A0A2W2EYX1</accession>
<dbReference type="Gene3D" id="6.10.250.660">
    <property type="match status" value="1"/>
</dbReference>
<proteinExistence type="predicted"/>
<gene>
    <name evidence="1" type="ORF">C1I95_07265</name>
</gene>
<protein>
    <recommendedName>
        <fullName evidence="3">Cell division protein DivIVA</fullName>
    </recommendedName>
</protein>
<dbReference type="EMBL" id="POTY01000029">
    <property type="protein sequence ID" value="PZG21455.1"/>
    <property type="molecule type" value="Genomic_DNA"/>
</dbReference>
<sequence length="95" mass="10817">MAMTVYRSRNALTGPLTPDQLAEVDLPWTRYGRRGYQTAEVDALLHRLVFELADRERRVAECRAENQRIKKALRTWQSDQANARADARAAADAMA</sequence>